<feature type="transmembrane region" description="Helical" evidence="6">
    <location>
        <begin position="79"/>
        <end position="103"/>
    </location>
</feature>
<dbReference type="InterPro" id="IPR052241">
    <property type="entry name" value="SLC66/Scramblase_ANY1"/>
</dbReference>
<dbReference type="GO" id="GO:0005829">
    <property type="term" value="C:cytosol"/>
    <property type="evidence" value="ECO:0007669"/>
    <property type="project" value="GOC"/>
</dbReference>
<accession>A0A6C1EDI1</accession>
<dbReference type="Pfam" id="PF04193">
    <property type="entry name" value="PQ-loop"/>
    <property type="match status" value="1"/>
</dbReference>
<dbReference type="GO" id="GO:0016020">
    <property type="term" value="C:membrane"/>
    <property type="evidence" value="ECO:0007669"/>
    <property type="project" value="UniProtKB-SubCell"/>
</dbReference>
<evidence type="ECO:0000256" key="1">
    <source>
        <dbReference type="ARBA" id="ARBA00004141"/>
    </source>
</evidence>
<feature type="compositionally biased region" description="Polar residues" evidence="5">
    <location>
        <begin position="390"/>
        <end position="407"/>
    </location>
</feature>
<dbReference type="GO" id="GO:0005768">
    <property type="term" value="C:endosome"/>
    <property type="evidence" value="ECO:0007669"/>
    <property type="project" value="TreeGrafter"/>
</dbReference>
<dbReference type="InterPro" id="IPR006603">
    <property type="entry name" value="PQ-loop_rpt"/>
</dbReference>
<evidence type="ECO:0000313" key="8">
    <source>
        <dbReference type="Proteomes" id="UP000501346"/>
    </source>
</evidence>
<evidence type="ECO:0000313" key="7">
    <source>
        <dbReference type="EMBL" id="QID87155.1"/>
    </source>
</evidence>
<dbReference type="PANTHER" id="PTHR14856:SF9">
    <property type="entry name" value="PQ-LOOP REPEAT-CONTAINING PROTEIN 1"/>
    <property type="match status" value="1"/>
</dbReference>
<sequence length="407" mass="46939">MSATTGTLTATLAKDVAVATATKVSSDVGDTLYSYLPKVDQFYIPEWLTMQFIANNLISFTPLFSYGTTIISIEKCKTALGFSIDICATMLIASILRISYYLITPYEITLLRQSLVMIFIQLILLKTSLKYRPDEYKYQNLTDVEPLSHLIHDIWFEFFSCINRPKFLSEDWKNLIKSLSFTNLLKFTFKIFLAFLYKILKFFDPNFKRIGAFWQWDNDRNFWRFLALFATLQILVTFCISNILNWDSLDQGLGSIIGSLGLLVESLLPLPQIAILYKLKSVQGFKLILLVSWLCGDTLKITYLIFGAKNISALFVVFALFQMSLDFYIGGQYIYYRYYYPKLRHIHHPNNSNPPSDEEGESEMYELDLFNTLQKDVEKALKHDSHDTSDSPQYDQVGKSQPHTVTV</sequence>
<comment type="subcellular location">
    <subcellularLocation>
        <location evidence="1">Membrane</location>
        <topology evidence="1">Multi-pass membrane protein</topology>
    </subcellularLocation>
</comment>
<feature type="transmembrane region" description="Helical" evidence="6">
    <location>
        <begin position="221"/>
        <end position="244"/>
    </location>
</feature>
<evidence type="ECO:0000256" key="3">
    <source>
        <dbReference type="ARBA" id="ARBA00022989"/>
    </source>
</evidence>
<keyword evidence="8" id="KW-1185">Reference proteome</keyword>
<feature type="transmembrane region" description="Helical" evidence="6">
    <location>
        <begin position="287"/>
        <end position="306"/>
    </location>
</feature>
<feature type="transmembrane region" description="Helical" evidence="6">
    <location>
        <begin position="52"/>
        <end position="73"/>
    </location>
</feature>
<feature type="transmembrane region" description="Helical" evidence="6">
    <location>
        <begin position="110"/>
        <end position="129"/>
    </location>
</feature>
<dbReference type="AlphaFoldDB" id="A0A6C1EDI1"/>
<reference evidence="7 8" key="1">
    <citation type="journal article" date="2019" name="BMC Genomics">
        <title>Chromosome level assembly and comparative genome analysis confirm lager-brewing yeasts originated from a single hybridization.</title>
        <authorList>
            <person name="Salazar A.N."/>
            <person name="Gorter de Vries A.R."/>
            <person name="van den Broek M."/>
            <person name="Brouwers N."/>
            <person name="de la Torre Cortes P."/>
            <person name="Kuijpers N.G.A."/>
            <person name="Daran J.G."/>
            <person name="Abeel T."/>
        </authorList>
    </citation>
    <scope>NUCLEOTIDE SEQUENCE [LARGE SCALE GENOMIC DNA]</scope>
    <source>
        <strain evidence="7 8">CBS 1483</strain>
    </source>
</reference>
<evidence type="ECO:0000256" key="2">
    <source>
        <dbReference type="ARBA" id="ARBA00022692"/>
    </source>
</evidence>
<dbReference type="Proteomes" id="UP000501346">
    <property type="component" value="Chromosome SeXIII-ScXIII"/>
</dbReference>
<protein>
    <submittedName>
        <fullName evidence="7">Scramblase any1</fullName>
    </submittedName>
</protein>
<feature type="transmembrane region" description="Helical" evidence="6">
    <location>
        <begin position="312"/>
        <end position="336"/>
    </location>
</feature>
<dbReference type="FunFam" id="1.20.1280.290:FF:000005">
    <property type="entry name" value="PQ-loop repeat-containing protein 1"/>
    <property type="match status" value="1"/>
</dbReference>
<evidence type="ECO:0000256" key="4">
    <source>
        <dbReference type="ARBA" id="ARBA00023136"/>
    </source>
</evidence>
<evidence type="ECO:0000256" key="5">
    <source>
        <dbReference type="SAM" id="MobiDB-lite"/>
    </source>
</evidence>
<dbReference type="GO" id="GO:0005802">
    <property type="term" value="C:trans-Golgi network"/>
    <property type="evidence" value="ECO:0007669"/>
    <property type="project" value="TreeGrafter"/>
</dbReference>
<gene>
    <name evidence="7" type="primary">ANY1_2</name>
    <name evidence="7" type="ORF">GRS66_009816</name>
</gene>
<feature type="compositionally biased region" description="Basic and acidic residues" evidence="5">
    <location>
        <begin position="380"/>
        <end position="389"/>
    </location>
</feature>
<dbReference type="EMBL" id="CP049010">
    <property type="protein sequence ID" value="QID87155.1"/>
    <property type="molecule type" value="Genomic_DNA"/>
</dbReference>
<dbReference type="PANTHER" id="PTHR14856">
    <property type="entry name" value="PQ-LOOP REPEAT-CONTAINING PROTEIN 1-LIKE PROTEIN"/>
    <property type="match status" value="1"/>
</dbReference>
<keyword evidence="2 6" id="KW-0812">Transmembrane</keyword>
<feature type="transmembrane region" description="Helical" evidence="6">
    <location>
        <begin position="256"/>
        <end position="275"/>
    </location>
</feature>
<evidence type="ECO:0000256" key="6">
    <source>
        <dbReference type="SAM" id="Phobius"/>
    </source>
</evidence>
<dbReference type="Gene3D" id="1.20.1280.290">
    <property type="match status" value="1"/>
</dbReference>
<feature type="transmembrane region" description="Helical" evidence="6">
    <location>
        <begin position="181"/>
        <end position="200"/>
    </location>
</feature>
<dbReference type="GO" id="GO:0045332">
    <property type="term" value="P:phospholipid translocation"/>
    <property type="evidence" value="ECO:0007669"/>
    <property type="project" value="TreeGrafter"/>
</dbReference>
<feature type="region of interest" description="Disordered" evidence="5">
    <location>
        <begin position="380"/>
        <end position="407"/>
    </location>
</feature>
<keyword evidence="4 6" id="KW-0472">Membrane</keyword>
<keyword evidence="3 6" id="KW-1133">Transmembrane helix</keyword>
<organism evidence="7 8">
    <name type="scientific">Saccharomyces pastorianus</name>
    <name type="common">Lager yeast</name>
    <name type="synonym">Saccharomyces cerevisiae x Saccharomyces eubayanus</name>
    <dbReference type="NCBI Taxonomy" id="27292"/>
    <lineage>
        <taxon>Eukaryota</taxon>
        <taxon>Fungi</taxon>
        <taxon>Dikarya</taxon>
        <taxon>Ascomycota</taxon>
        <taxon>Saccharomycotina</taxon>
        <taxon>Saccharomycetes</taxon>
        <taxon>Saccharomycetales</taxon>
        <taxon>Saccharomycetaceae</taxon>
        <taxon>Saccharomyces</taxon>
    </lineage>
</organism>
<proteinExistence type="predicted"/>
<dbReference type="GO" id="GO:0042147">
    <property type="term" value="P:retrograde transport, endosome to Golgi"/>
    <property type="evidence" value="ECO:0007669"/>
    <property type="project" value="TreeGrafter"/>
</dbReference>
<dbReference type="OrthoDB" id="292213at2759"/>
<name>A0A6C1EDI1_SACPS</name>